<gene>
    <name evidence="1" type="ORF">GHA_02315</name>
</gene>
<comment type="caution">
    <text evidence="1">The sequence shown here is derived from an EMBL/GenBank/DDBJ whole genome shotgun (WGS) entry which is preliminary data.</text>
</comment>
<reference evidence="1" key="1">
    <citation type="submission" date="2020-05" db="EMBL/GenBank/DDBJ databases">
        <authorList>
            <person name="Delgado-Blas J."/>
        </authorList>
    </citation>
    <scope>NUCLEOTIDE SEQUENCE</scope>
    <source>
        <strain evidence="1">BB1454</strain>
    </source>
</reference>
<accession>A0AA35D8L7</accession>
<evidence type="ECO:0000313" key="1">
    <source>
        <dbReference type="EMBL" id="CAB5695207.1"/>
    </source>
</evidence>
<proteinExistence type="predicted"/>
<sequence length="219" mass="21621">MRVAVIGAGGGAQVRVAGGGGGGCAASKIIGATSIEYFIGSGRSYASGEDTLATFSGYRLIGQGGDLIKGGIGQGGDFNYKGGDAGGSRSSGFFGGGAAGPMGNGDGADNLPRNMGKGWGSEGGGRGVTRQTGYTEESKAAGGGGTGASTYPIPGVMSSVAFPPLPPSNIWGRSPKFQKPNGGEMGGGASAISNMSPYDYRDKPFSGGDGGMVVEWFYK</sequence>
<organism evidence="1 2">
    <name type="scientific">Comamonas aquatica</name>
    <dbReference type="NCBI Taxonomy" id="225991"/>
    <lineage>
        <taxon>Bacteria</taxon>
        <taxon>Pseudomonadati</taxon>
        <taxon>Pseudomonadota</taxon>
        <taxon>Betaproteobacteria</taxon>
        <taxon>Burkholderiales</taxon>
        <taxon>Comamonadaceae</taxon>
        <taxon>Comamonas</taxon>
    </lineage>
</organism>
<protein>
    <submittedName>
        <fullName evidence="1">Uncharacterized protein</fullName>
    </submittedName>
</protein>
<name>A0AA35D8L7_9BURK</name>
<dbReference type="AlphaFoldDB" id="A0AA35D8L7"/>
<dbReference type="Proteomes" id="UP000834458">
    <property type="component" value="Unassembled WGS sequence"/>
</dbReference>
<evidence type="ECO:0000313" key="2">
    <source>
        <dbReference type="Proteomes" id="UP000834458"/>
    </source>
</evidence>
<dbReference type="EMBL" id="CAHPSC010000032">
    <property type="protein sequence ID" value="CAB5695207.1"/>
    <property type="molecule type" value="Genomic_DNA"/>
</dbReference>